<keyword evidence="5" id="KW-0029">Amino-acid transport</keyword>
<dbReference type="PANTHER" id="PTHR11795:SF451">
    <property type="entry name" value="ABC TRANSPORTER PERMEASE PROTEIN"/>
    <property type="match status" value="1"/>
</dbReference>
<accession>A0A6J6DER0</accession>
<feature type="transmembrane region" description="Helical" evidence="9">
    <location>
        <begin position="195"/>
        <end position="215"/>
    </location>
</feature>
<keyword evidence="7 9" id="KW-0472">Membrane</keyword>
<evidence type="ECO:0000256" key="3">
    <source>
        <dbReference type="ARBA" id="ARBA00022475"/>
    </source>
</evidence>
<feature type="transmembrane region" description="Helical" evidence="9">
    <location>
        <begin position="7"/>
        <end position="29"/>
    </location>
</feature>
<keyword evidence="6 9" id="KW-1133">Transmembrane helix</keyword>
<feature type="transmembrane region" description="Helical" evidence="9">
    <location>
        <begin position="60"/>
        <end position="82"/>
    </location>
</feature>
<protein>
    <submittedName>
        <fullName evidence="10">Unannotated protein</fullName>
    </submittedName>
</protein>
<evidence type="ECO:0000256" key="8">
    <source>
        <dbReference type="ARBA" id="ARBA00037998"/>
    </source>
</evidence>
<evidence type="ECO:0000256" key="2">
    <source>
        <dbReference type="ARBA" id="ARBA00022448"/>
    </source>
</evidence>
<evidence type="ECO:0000256" key="1">
    <source>
        <dbReference type="ARBA" id="ARBA00004651"/>
    </source>
</evidence>
<comment type="similarity">
    <text evidence="8">Belongs to the binding-protein-dependent transport system permease family. LivHM subfamily.</text>
</comment>
<dbReference type="GO" id="GO:0005886">
    <property type="term" value="C:plasma membrane"/>
    <property type="evidence" value="ECO:0007669"/>
    <property type="project" value="UniProtKB-SubCell"/>
</dbReference>
<dbReference type="EMBL" id="CAEZTK010000009">
    <property type="protein sequence ID" value="CAB4561826.1"/>
    <property type="molecule type" value="Genomic_DNA"/>
</dbReference>
<feature type="transmembrane region" description="Helical" evidence="9">
    <location>
        <begin position="264"/>
        <end position="284"/>
    </location>
</feature>
<proteinExistence type="inferred from homology"/>
<dbReference type="AlphaFoldDB" id="A0A6J6DER0"/>
<dbReference type="CDD" id="cd06582">
    <property type="entry name" value="TM_PBP1_LivH_like"/>
    <property type="match status" value="1"/>
</dbReference>
<feature type="transmembrane region" description="Helical" evidence="9">
    <location>
        <begin position="227"/>
        <end position="257"/>
    </location>
</feature>
<evidence type="ECO:0000256" key="6">
    <source>
        <dbReference type="ARBA" id="ARBA00022989"/>
    </source>
</evidence>
<feature type="transmembrane region" description="Helical" evidence="9">
    <location>
        <begin position="94"/>
        <end position="121"/>
    </location>
</feature>
<dbReference type="GO" id="GO:0022857">
    <property type="term" value="F:transmembrane transporter activity"/>
    <property type="evidence" value="ECO:0007669"/>
    <property type="project" value="InterPro"/>
</dbReference>
<evidence type="ECO:0000256" key="4">
    <source>
        <dbReference type="ARBA" id="ARBA00022692"/>
    </source>
</evidence>
<evidence type="ECO:0000313" key="10">
    <source>
        <dbReference type="EMBL" id="CAB4561826.1"/>
    </source>
</evidence>
<keyword evidence="4 9" id="KW-0812">Transmembrane</keyword>
<name>A0A6J6DER0_9ZZZZ</name>
<organism evidence="10">
    <name type="scientific">freshwater metagenome</name>
    <dbReference type="NCBI Taxonomy" id="449393"/>
    <lineage>
        <taxon>unclassified sequences</taxon>
        <taxon>metagenomes</taxon>
        <taxon>ecological metagenomes</taxon>
    </lineage>
</organism>
<dbReference type="InterPro" id="IPR052157">
    <property type="entry name" value="BCAA_transport_permease"/>
</dbReference>
<dbReference type="Pfam" id="PF02653">
    <property type="entry name" value="BPD_transp_2"/>
    <property type="match status" value="1"/>
</dbReference>
<evidence type="ECO:0000256" key="7">
    <source>
        <dbReference type="ARBA" id="ARBA00023136"/>
    </source>
</evidence>
<dbReference type="InterPro" id="IPR001851">
    <property type="entry name" value="ABC_transp_permease"/>
</dbReference>
<keyword evidence="2" id="KW-0813">Transport</keyword>
<evidence type="ECO:0000256" key="5">
    <source>
        <dbReference type="ARBA" id="ARBA00022970"/>
    </source>
</evidence>
<evidence type="ECO:0000256" key="9">
    <source>
        <dbReference type="SAM" id="Phobius"/>
    </source>
</evidence>
<dbReference type="GO" id="GO:0006865">
    <property type="term" value="P:amino acid transport"/>
    <property type="evidence" value="ECO:0007669"/>
    <property type="project" value="UniProtKB-KW"/>
</dbReference>
<feature type="transmembrane region" description="Helical" evidence="9">
    <location>
        <begin position="141"/>
        <end position="166"/>
    </location>
</feature>
<reference evidence="10" key="1">
    <citation type="submission" date="2020-05" db="EMBL/GenBank/DDBJ databases">
        <authorList>
            <person name="Chiriac C."/>
            <person name="Salcher M."/>
            <person name="Ghai R."/>
            <person name="Kavagutti S V."/>
        </authorList>
    </citation>
    <scope>NUCLEOTIDE SEQUENCE</scope>
</reference>
<keyword evidence="3" id="KW-1003">Cell membrane</keyword>
<sequence>MNQFISSILIGFSQGSIYALMALALVLVFRSTRVVNFAQAGQAMVSTYIGWEVINRTGSYWLAIPIAALGGAILAMAVQTFLMRPLSKRTSEGAIAPVANIIVTLGLLGVVHSGAAIIWGSEEKLLTSPVSTNGFKIGENVYPFSATDVLIIITSVIVMLIFAFIFKKTNLGLALRAAAFQPEISRLAGIRVDRVQTIGWAFSGAAGAVAGVLIAPGSYLNPYSLDILLVFGFVAAVIGGLDSLVGAAVGGIVLGLTLSFTSQYVGTALTFVVPFVVLLVVLLLRPNGLLGGRSSRNA</sequence>
<comment type="subcellular location">
    <subcellularLocation>
        <location evidence="1">Cell membrane</location>
        <topology evidence="1">Multi-pass membrane protein</topology>
    </subcellularLocation>
</comment>
<gene>
    <name evidence="10" type="ORF">UFOPK1643_00231</name>
</gene>
<dbReference type="PANTHER" id="PTHR11795">
    <property type="entry name" value="BRANCHED-CHAIN AMINO ACID TRANSPORT SYSTEM PERMEASE PROTEIN LIVH"/>
    <property type="match status" value="1"/>
</dbReference>